<reference evidence="8" key="1">
    <citation type="journal article" date="2019" name="Int. J. Syst. Evol. Microbiol.">
        <title>The Global Catalogue of Microorganisms (GCM) 10K type strain sequencing project: providing services to taxonomists for standard genome sequencing and annotation.</title>
        <authorList>
            <consortium name="The Broad Institute Genomics Platform"/>
            <consortium name="The Broad Institute Genome Sequencing Center for Infectious Disease"/>
            <person name="Wu L."/>
            <person name="Ma J."/>
        </authorList>
    </citation>
    <scope>NUCLEOTIDE SEQUENCE [LARGE SCALE GENOMIC DNA]</scope>
    <source>
        <strain evidence="8">JCM 18204</strain>
    </source>
</reference>
<comment type="similarity">
    <text evidence="2">Belongs to the TMEM86 family.</text>
</comment>
<keyword evidence="3 6" id="KW-0812">Transmembrane</keyword>
<comment type="caution">
    <text evidence="7">The sequence shown here is derived from an EMBL/GenBank/DDBJ whole genome shotgun (WGS) entry which is preliminary data.</text>
</comment>
<sequence>MSQRALTLSILSFAALAIVGAWLGGPWLWLHYVGKPLTTLSILWLAASSSASSPRYRRAVLIGMALSLVGDVLLMLPGDYFVPGLIAFLLAHIGYVVAFAPGSSMKAKLGAFALLATVAGANLAGLLPRIGADLKIPVLAYVVVLASMAALALARAWTPALADAAPRSVRYAAAGGLCFVLSDSLLAWDKFGGGIPLPALLILASYWLAQWCIAKSVAER</sequence>
<feature type="transmembrane region" description="Helical" evidence="6">
    <location>
        <begin position="138"/>
        <end position="157"/>
    </location>
</feature>
<feature type="transmembrane region" description="Helical" evidence="6">
    <location>
        <begin position="169"/>
        <end position="188"/>
    </location>
</feature>
<accession>A0ABP9BVT4</accession>
<keyword evidence="5 6" id="KW-0472">Membrane</keyword>
<evidence type="ECO:0000256" key="6">
    <source>
        <dbReference type="SAM" id="Phobius"/>
    </source>
</evidence>
<proteinExistence type="inferred from homology"/>
<evidence type="ECO:0000313" key="8">
    <source>
        <dbReference type="Proteomes" id="UP001499959"/>
    </source>
</evidence>
<evidence type="ECO:0000256" key="4">
    <source>
        <dbReference type="ARBA" id="ARBA00022989"/>
    </source>
</evidence>
<comment type="subcellular location">
    <subcellularLocation>
        <location evidence="1">Membrane</location>
        <topology evidence="1">Multi-pass membrane protein</topology>
    </subcellularLocation>
</comment>
<dbReference type="RefSeq" id="WP_345303942.1">
    <property type="nucleotide sequence ID" value="NZ_BAABJE010000014.1"/>
</dbReference>
<evidence type="ECO:0000256" key="3">
    <source>
        <dbReference type="ARBA" id="ARBA00022692"/>
    </source>
</evidence>
<evidence type="ECO:0008006" key="9">
    <source>
        <dbReference type="Google" id="ProtNLM"/>
    </source>
</evidence>
<dbReference type="Pfam" id="PF07947">
    <property type="entry name" value="YhhN"/>
    <property type="match status" value="1"/>
</dbReference>
<feature type="transmembrane region" description="Helical" evidence="6">
    <location>
        <begin position="82"/>
        <end position="100"/>
    </location>
</feature>
<dbReference type="PANTHER" id="PTHR31885:SF6">
    <property type="entry name" value="GH04784P"/>
    <property type="match status" value="1"/>
</dbReference>
<protein>
    <recommendedName>
        <fullName evidence="9">Lysoplasmalogenase</fullName>
    </recommendedName>
</protein>
<evidence type="ECO:0000256" key="5">
    <source>
        <dbReference type="ARBA" id="ARBA00023136"/>
    </source>
</evidence>
<dbReference type="Proteomes" id="UP001499959">
    <property type="component" value="Unassembled WGS sequence"/>
</dbReference>
<organism evidence="7 8">
    <name type="scientific">Lysobacter hankyongensis</name>
    <dbReference type="NCBI Taxonomy" id="1176535"/>
    <lineage>
        <taxon>Bacteria</taxon>
        <taxon>Pseudomonadati</taxon>
        <taxon>Pseudomonadota</taxon>
        <taxon>Gammaproteobacteria</taxon>
        <taxon>Lysobacterales</taxon>
        <taxon>Lysobacteraceae</taxon>
        <taxon>Lysobacter</taxon>
    </lineage>
</organism>
<feature type="transmembrane region" description="Helical" evidence="6">
    <location>
        <begin position="194"/>
        <end position="214"/>
    </location>
</feature>
<evidence type="ECO:0000256" key="1">
    <source>
        <dbReference type="ARBA" id="ARBA00004141"/>
    </source>
</evidence>
<keyword evidence="4 6" id="KW-1133">Transmembrane helix</keyword>
<dbReference type="InterPro" id="IPR012506">
    <property type="entry name" value="TMEM86B-like"/>
</dbReference>
<gene>
    <name evidence="7" type="ORF">GCM10023307_27960</name>
</gene>
<evidence type="ECO:0000313" key="7">
    <source>
        <dbReference type="EMBL" id="GAA4799995.1"/>
    </source>
</evidence>
<dbReference type="PANTHER" id="PTHR31885">
    <property type="entry name" value="GH04784P"/>
    <property type="match status" value="1"/>
</dbReference>
<feature type="transmembrane region" description="Helical" evidence="6">
    <location>
        <begin position="112"/>
        <end position="132"/>
    </location>
</feature>
<dbReference type="EMBL" id="BAABJE010000014">
    <property type="protein sequence ID" value="GAA4799995.1"/>
    <property type="molecule type" value="Genomic_DNA"/>
</dbReference>
<name>A0ABP9BVT4_9GAMM</name>
<keyword evidence="8" id="KW-1185">Reference proteome</keyword>
<evidence type="ECO:0000256" key="2">
    <source>
        <dbReference type="ARBA" id="ARBA00007375"/>
    </source>
</evidence>